<protein>
    <submittedName>
        <fullName evidence="1">Uncharacterized protein</fullName>
    </submittedName>
</protein>
<evidence type="ECO:0000313" key="2">
    <source>
        <dbReference type="Proteomes" id="UP000195569"/>
    </source>
</evidence>
<dbReference type="InterPro" id="IPR011856">
    <property type="entry name" value="tRNA_endonuc-like_dom_sf"/>
</dbReference>
<comment type="caution">
    <text evidence="1">The sequence shown here is derived from an EMBL/GenBank/DDBJ whole genome shotgun (WGS) entry which is preliminary data.</text>
</comment>
<proteinExistence type="predicted"/>
<gene>
    <name evidence="1" type="ORF">BN2476_1250019</name>
</gene>
<evidence type="ECO:0000313" key="1">
    <source>
        <dbReference type="EMBL" id="SIT51620.1"/>
    </source>
</evidence>
<accession>A0A1N7SW33</accession>
<reference evidence="1" key="1">
    <citation type="submission" date="2016-12" db="EMBL/GenBank/DDBJ databases">
        <authorList>
            <person name="Moulin L."/>
        </authorList>
    </citation>
    <scope>NUCLEOTIDE SEQUENCE [LARGE SCALE GENOMIC DNA]</scope>
    <source>
        <strain evidence="1">STM 7183</strain>
    </source>
</reference>
<name>A0A1N7SW33_9BURK</name>
<dbReference type="Gene3D" id="3.40.1350.10">
    <property type="match status" value="1"/>
</dbReference>
<dbReference type="GO" id="GO:0003676">
    <property type="term" value="F:nucleic acid binding"/>
    <property type="evidence" value="ECO:0007669"/>
    <property type="project" value="InterPro"/>
</dbReference>
<dbReference type="AlphaFoldDB" id="A0A1N7SW33"/>
<sequence length="293" mass="33138">MHRFGLRFPCTHLPADPLGMPSGPDYIGKLRSNRDSPATTNYIKRSRKTGALCHCMGRGELDMMYVMETSPFVLSYRYQYPWPLAKARRLLDDYVSGLTDQKPILRSRDVISMDVVVTAESAAGELHYLIGSHKLASDLTDAKVKRRITLERDEASDAGFLYFLFSRTEALDVAGKSAKQIFLWGRKTDFNSSSIEARVLGNWIYKNYGGESVARILQRAAQSLKKDVEVIYGLFSAAVNLGYLFLDISFPIRAWTDIQLIDPSEARPPWEDSKIIGHGLSKRKSTIQWAKKF</sequence>
<keyword evidence="2" id="KW-1185">Reference proteome</keyword>
<dbReference type="EMBL" id="CYGY02000125">
    <property type="protein sequence ID" value="SIT51620.1"/>
    <property type="molecule type" value="Genomic_DNA"/>
</dbReference>
<organism evidence="1 2">
    <name type="scientific">Paraburkholderia piptadeniae</name>
    <dbReference type="NCBI Taxonomy" id="1701573"/>
    <lineage>
        <taxon>Bacteria</taxon>
        <taxon>Pseudomonadati</taxon>
        <taxon>Pseudomonadota</taxon>
        <taxon>Betaproteobacteria</taxon>
        <taxon>Burkholderiales</taxon>
        <taxon>Burkholderiaceae</taxon>
        <taxon>Paraburkholderia</taxon>
    </lineage>
</organism>
<dbReference type="Proteomes" id="UP000195569">
    <property type="component" value="Unassembled WGS sequence"/>
</dbReference>